<organism evidence="1 2">
    <name type="scientific">Cetraspora pellucida</name>
    <dbReference type="NCBI Taxonomy" id="1433469"/>
    <lineage>
        <taxon>Eukaryota</taxon>
        <taxon>Fungi</taxon>
        <taxon>Fungi incertae sedis</taxon>
        <taxon>Mucoromycota</taxon>
        <taxon>Glomeromycotina</taxon>
        <taxon>Glomeromycetes</taxon>
        <taxon>Diversisporales</taxon>
        <taxon>Gigasporaceae</taxon>
        <taxon>Cetraspora</taxon>
    </lineage>
</organism>
<keyword evidence="2" id="KW-1185">Reference proteome</keyword>
<name>A0ACA9K7M6_9GLOM</name>
<dbReference type="Proteomes" id="UP000789366">
    <property type="component" value="Unassembled WGS sequence"/>
</dbReference>
<comment type="caution">
    <text evidence="1">The sequence shown here is derived from an EMBL/GenBank/DDBJ whole genome shotgun (WGS) entry which is preliminary data.</text>
</comment>
<evidence type="ECO:0000313" key="1">
    <source>
        <dbReference type="EMBL" id="CAG8457289.1"/>
    </source>
</evidence>
<accession>A0ACA9K7M6</accession>
<gene>
    <name evidence="1" type="ORF">SPELUC_LOCUS1098</name>
</gene>
<proteinExistence type="predicted"/>
<dbReference type="EMBL" id="CAJVPW010000517">
    <property type="protein sequence ID" value="CAG8457289.1"/>
    <property type="molecule type" value="Genomic_DNA"/>
</dbReference>
<protein>
    <submittedName>
        <fullName evidence="1">7634_t:CDS:1</fullName>
    </submittedName>
</protein>
<evidence type="ECO:0000313" key="2">
    <source>
        <dbReference type="Proteomes" id="UP000789366"/>
    </source>
</evidence>
<sequence>MNRPISNKESIIKYEQGPTNEQKHTSKQEPIIPFINKQEPTTKLSTNEQEPTTKLPTSEQEPISKTSANKQVYFSKLSANKQESTNEFEYVVENDLFDDKFNNEKM</sequence>
<reference evidence="1" key="1">
    <citation type="submission" date="2021-06" db="EMBL/GenBank/DDBJ databases">
        <authorList>
            <person name="Kallberg Y."/>
            <person name="Tangrot J."/>
            <person name="Rosling A."/>
        </authorList>
    </citation>
    <scope>NUCLEOTIDE SEQUENCE</scope>
    <source>
        <strain evidence="1">28 12/20/2015</strain>
    </source>
</reference>